<reference evidence="2" key="2">
    <citation type="submission" date="2021-04" db="EMBL/GenBank/DDBJ databases">
        <authorList>
            <person name="Gilroy R."/>
        </authorList>
    </citation>
    <scope>NUCLEOTIDE SEQUENCE</scope>
    <source>
        <strain evidence="2">G3-2149</strain>
    </source>
</reference>
<reference evidence="2" key="1">
    <citation type="journal article" date="2021" name="PeerJ">
        <title>Extensive microbial diversity within the chicken gut microbiome revealed by metagenomics and culture.</title>
        <authorList>
            <person name="Gilroy R."/>
            <person name="Ravi A."/>
            <person name="Getino M."/>
            <person name="Pursley I."/>
            <person name="Horton D.L."/>
            <person name="Alikhan N.F."/>
            <person name="Baker D."/>
            <person name="Gharbi K."/>
            <person name="Hall N."/>
            <person name="Watson M."/>
            <person name="Adriaenssens E.M."/>
            <person name="Foster-Nyarko E."/>
            <person name="Jarju S."/>
            <person name="Secka A."/>
            <person name="Antonio M."/>
            <person name="Oren A."/>
            <person name="Chaudhuri R.R."/>
            <person name="La Ragione R."/>
            <person name="Hildebrand F."/>
            <person name="Pallen M.J."/>
        </authorList>
    </citation>
    <scope>NUCLEOTIDE SEQUENCE</scope>
    <source>
        <strain evidence="2">G3-2149</strain>
    </source>
</reference>
<dbReference type="InterPro" id="IPR000253">
    <property type="entry name" value="FHA_dom"/>
</dbReference>
<dbReference type="PROSITE" id="PS50006">
    <property type="entry name" value="FHA_DOMAIN"/>
    <property type="match status" value="1"/>
</dbReference>
<dbReference type="AlphaFoldDB" id="A0A9E2P1I9"/>
<dbReference type="CDD" id="cd00060">
    <property type="entry name" value="FHA"/>
    <property type="match status" value="1"/>
</dbReference>
<sequence>MNEILKIGCPVCGSVLSVKNQPGIESKSVTCPICKNKSPFSAFKRIVNKEEKTEYPDKEKTSYSEETQVNGGPNYTLGKLLVPSLHLSFQLKPGKNIIGRKASASSATCQIPCETKRMSREHLVIEIKKIPGKGFIHCASLYKEKVNATFIGQNKLEFGDCIVLNHRDIIRLPDVEARFEIPDEEGTDI</sequence>
<dbReference type="Gene3D" id="2.60.200.20">
    <property type="match status" value="1"/>
</dbReference>
<dbReference type="SUPFAM" id="SSF49879">
    <property type="entry name" value="SMAD/FHA domain"/>
    <property type="match status" value="1"/>
</dbReference>
<gene>
    <name evidence="2" type="ORF">H9789_08245</name>
</gene>
<proteinExistence type="predicted"/>
<feature type="domain" description="FHA" evidence="1">
    <location>
        <begin position="96"/>
        <end position="156"/>
    </location>
</feature>
<protein>
    <submittedName>
        <fullName evidence="2">FHA domain-containing protein</fullName>
    </submittedName>
</protein>
<name>A0A9E2P1I9_9BACT</name>
<comment type="caution">
    <text evidence="2">The sequence shown here is derived from an EMBL/GenBank/DDBJ whole genome shotgun (WGS) entry which is preliminary data.</text>
</comment>
<organism evidence="2 3">
    <name type="scientific">Candidatus Paraprevotella stercoravium</name>
    <dbReference type="NCBI Taxonomy" id="2838725"/>
    <lineage>
        <taxon>Bacteria</taxon>
        <taxon>Pseudomonadati</taxon>
        <taxon>Bacteroidota</taxon>
        <taxon>Bacteroidia</taxon>
        <taxon>Bacteroidales</taxon>
        <taxon>Prevotellaceae</taxon>
        <taxon>Paraprevotella</taxon>
    </lineage>
</organism>
<dbReference type="Proteomes" id="UP000823865">
    <property type="component" value="Unassembled WGS sequence"/>
</dbReference>
<evidence type="ECO:0000313" key="2">
    <source>
        <dbReference type="EMBL" id="MBU3853788.1"/>
    </source>
</evidence>
<dbReference type="InterPro" id="IPR008984">
    <property type="entry name" value="SMAD_FHA_dom_sf"/>
</dbReference>
<accession>A0A9E2P1I9</accession>
<evidence type="ECO:0000259" key="1">
    <source>
        <dbReference type="PROSITE" id="PS50006"/>
    </source>
</evidence>
<evidence type="ECO:0000313" key="3">
    <source>
        <dbReference type="Proteomes" id="UP000823865"/>
    </source>
</evidence>
<dbReference type="EMBL" id="JAHLFU010000176">
    <property type="protein sequence ID" value="MBU3853788.1"/>
    <property type="molecule type" value="Genomic_DNA"/>
</dbReference>
<dbReference type="Pfam" id="PF00498">
    <property type="entry name" value="FHA"/>
    <property type="match status" value="1"/>
</dbReference>